<organism evidence="1 2">
    <name type="scientific">Haemaphysalis longicornis</name>
    <name type="common">Bush tick</name>
    <dbReference type="NCBI Taxonomy" id="44386"/>
    <lineage>
        <taxon>Eukaryota</taxon>
        <taxon>Metazoa</taxon>
        <taxon>Ecdysozoa</taxon>
        <taxon>Arthropoda</taxon>
        <taxon>Chelicerata</taxon>
        <taxon>Arachnida</taxon>
        <taxon>Acari</taxon>
        <taxon>Parasitiformes</taxon>
        <taxon>Ixodida</taxon>
        <taxon>Ixodoidea</taxon>
        <taxon>Ixodidae</taxon>
        <taxon>Haemaphysalinae</taxon>
        <taxon>Haemaphysalis</taxon>
    </lineage>
</organism>
<gene>
    <name evidence="1" type="ORF">HPB48_008781</name>
</gene>
<protein>
    <submittedName>
        <fullName evidence="1">Uncharacterized protein</fullName>
    </submittedName>
</protein>
<comment type="caution">
    <text evidence="1">The sequence shown here is derived from an EMBL/GenBank/DDBJ whole genome shotgun (WGS) entry which is preliminary data.</text>
</comment>
<dbReference type="VEuPathDB" id="VectorBase:HLOH_065079"/>
<sequence length="126" mass="14508">MSLLELEKGKLRTQPTVLLDAMKAPRENLTFEDTAKWKGPPKGRKVTSACRYQLDVTYYVTTAPQNEEMRRFIRNTLDYSKVAALVNSCMAFFTGKIVDEKLQRRLQVEAQREADLIQLNFMDTAT</sequence>
<reference evidence="1 2" key="1">
    <citation type="journal article" date="2020" name="Cell">
        <title>Large-Scale Comparative Analyses of Tick Genomes Elucidate Their Genetic Diversity and Vector Capacities.</title>
        <authorList>
            <consortium name="Tick Genome and Microbiome Consortium (TIGMIC)"/>
            <person name="Jia N."/>
            <person name="Wang J."/>
            <person name="Shi W."/>
            <person name="Du L."/>
            <person name="Sun Y."/>
            <person name="Zhan W."/>
            <person name="Jiang J.F."/>
            <person name="Wang Q."/>
            <person name="Zhang B."/>
            <person name="Ji P."/>
            <person name="Bell-Sakyi L."/>
            <person name="Cui X.M."/>
            <person name="Yuan T.T."/>
            <person name="Jiang B.G."/>
            <person name="Yang W.F."/>
            <person name="Lam T.T."/>
            <person name="Chang Q.C."/>
            <person name="Ding S.J."/>
            <person name="Wang X.J."/>
            <person name="Zhu J.G."/>
            <person name="Ruan X.D."/>
            <person name="Zhao L."/>
            <person name="Wei J.T."/>
            <person name="Ye R.Z."/>
            <person name="Que T.C."/>
            <person name="Du C.H."/>
            <person name="Zhou Y.H."/>
            <person name="Cheng J.X."/>
            <person name="Dai P.F."/>
            <person name="Guo W.B."/>
            <person name="Han X.H."/>
            <person name="Huang E.J."/>
            <person name="Li L.F."/>
            <person name="Wei W."/>
            <person name="Gao Y.C."/>
            <person name="Liu J.Z."/>
            <person name="Shao H.Z."/>
            <person name="Wang X."/>
            <person name="Wang C.C."/>
            <person name="Yang T.C."/>
            <person name="Huo Q.B."/>
            <person name="Li W."/>
            <person name="Chen H.Y."/>
            <person name="Chen S.E."/>
            <person name="Zhou L.G."/>
            <person name="Ni X.B."/>
            <person name="Tian J.H."/>
            <person name="Sheng Y."/>
            <person name="Liu T."/>
            <person name="Pan Y.S."/>
            <person name="Xia L.Y."/>
            <person name="Li J."/>
            <person name="Zhao F."/>
            <person name="Cao W.C."/>
        </authorList>
    </citation>
    <scope>NUCLEOTIDE SEQUENCE [LARGE SCALE GENOMIC DNA]</scope>
    <source>
        <strain evidence="1">HaeL-2018</strain>
    </source>
</reference>
<evidence type="ECO:0000313" key="1">
    <source>
        <dbReference type="EMBL" id="KAH9366718.1"/>
    </source>
</evidence>
<dbReference type="EMBL" id="JABSTR010000004">
    <property type="protein sequence ID" value="KAH9366718.1"/>
    <property type="molecule type" value="Genomic_DNA"/>
</dbReference>
<dbReference type="AlphaFoldDB" id="A0A9J6FKE8"/>
<name>A0A9J6FKE8_HAELO</name>
<dbReference type="OrthoDB" id="115198at2759"/>
<accession>A0A9J6FKE8</accession>
<proteinExistence type="predicted"/>
<dbReference type="Proteomes" id="UP000821853">
    <property type="component" value="Chromosome 2"/>
</dbReference>
<evidence type="ECO:0000313" key="2">
    <source>
        <dbReference type="Proteomes" id="UP000821853"/>
    </source>
</evidence>
<keyword evidence="2" id="KW-1185">Reference proteome</keyword>